<dbReference type="SUPFAM" id="SSF48452">
    <property type="entry name" value="TPR-like"/>
    <property type="match status" value="1"/>
</dbReference>
<accession>A0A1G8LFJ9</accession>
<dbReference type="Pfam" id="PF06041">
    <property type="entry name" value="DUF924"/>
    <property type="match status" value="1"/>
</dbReference>
<comment type="caution">
    <text evidence="1">The sequence shown here is derived from an EMBL/GenBank/DDBJ whole genome shotgun (WGS) entry which is preliminary data.</text>
</comment>
<dbReference type="EMBL" id="PNHE01000011">
    <property type="protein sequence ID" value="PMC58542.1"/>
    <property type="molecule type" value="Genomic_DNA"/>
</dbReference>
<dbReference type="Gene3D" id="1.25.40.10">
    <property type="entry name" value="Tetratricopeptide repeat domain"/>
    <property type="match status" value="1"/>
</dbReference>
<sequence length="184" mass="22076">MTIHPQAQDVLDFWFAQENEEKLFQVDPHFDQEIYERFFDLWQAASQGSLFSWRNTALGRLAEIIVLDQFSRNLWRDDARSFTQDQMALVLSQELIALDEFQQFDERQKQFALMPWMHSESAAIHTHALDLFKKYTNDQIVSFELKHKELIDEFGRYPYRNDILNRESTPEEEEFLAYWNGFHG</sequence>
<dbReference type="OrthoDB" id="7593450at2"/>
<evidence type="ECO:0000313" key="1">
    <source>
        <dbReference type="EMBL" id="PMC58542.1"/>
    </source>
</evidence>
<dbReference type="Proteomes" id="UP000235682">
    <property type="component" value="Unassembled WGS sequence"/>
</dbReference>
<dbReference type="Gene3D" id="1.20.58.320">
    <property type="entry name" value="TPR-like"/>
    <property type="match status" value="1"/>
</dbReference>
<keyword evidence="2" id="KW-1185">Reference proteome</keyword>
<proteinExistence type="predicted"/>
<reference evidence="1 2" key="1">
    <citation type="submission" date="2017-09" db="EMBL/GenBank/DDBJ databases">
        <title>Bacterial strain isolated from the female urinary microbiota.</title>
        <authorList>
            <person name="Thomas-White K."/>
            <person name="Kumar N."/>
            <person name="Forster S."/>
            <person name="Putonti C."/>
            <person name="Lawley T."/>
            <person name="Wolfe A.J."/>
        </authorList>
    </citation>
    <scope>NUCLEOTIDE SEQUENCE [LARGE SCALE GENOMIC DNA]</scope>
    <source>
        <strain evidence="1 2">UMB0852</strain>
    </source>
</reference>
<dbReference type="RefSeq" id="WP_092085208.1">
    <property type="nucleotide sequence ID" value="NZ_FNEL01000020.1"/>
</dbReference>
<evidence type="ECO:0000313" key="2">
    <source>
        <dbReference type="Proteomes" id="UP000235682"/>
    </source>
</evidence>
<dbReference type="InterPro" id="IPR010323">
    <property type="entry name" value="DUF924"/>
</dbReference>
<gene>
    <name evidence="1" type="ORF">CJ205_03735</name>
</gene>
<protein>
    <submittedName>
        <fullName evidence="1">DUF924 domain-containing protein</fullName>
    </submittedName>
</protein>
<dbReference type="AlphaFoldDB" id="A0A1G8LFJ9"/>
<name>A0A1G8LFJ9_9LACT</name>
<dbReference type="InterPro" id="IPR011990">
    <property type="entry name" value="TPR-like_helical_dom_sf"/>
</dbReference>
<organism evidence="1 2">
    <name type="scientific">Dolosicoccus paucivorans</name>
    <dbReference type="NCBI Taxonomy" id="84521"/>
    <lineage>
        <taxon>Bacteria</taxon>
        <taxon>Bacillati</taxon>
        <taxon>Bacillota</taxon>
        <taxon>Bacilli</taxon>
        <taxon>Lactobacillales</taxon>
        <taxon>Aerococcaceae</taxon>
        <taxon>Dolosicoccus</taxon>
    </lineage>
</organism>
<dbReference type="STRING" id="84521.SAMN04487994_10201"/>